<dbReference type="InterPro" id="IPR015422">
    <property type="entry name" value="PyrdxlP-dep_Trfase_small"/>
</dbReference>
<dbReference type="RefSeq" id="WP_227228047.1">
    <property type="nucleotide sequence ID" value="NZ_JAJCVJ010000001.1"/>
</dbReference>
<evidence type="ECO:0000259" key="6">
    <source>
        <dbReference type="Pfam" id="PF00266"/>
    </source>
</evidence>
<evidence type="ECO:0000256" key="3">
    <source>
        <dbReference type="ARBA" id="ARBA00022576"/>
    </source>
</evidence>
<dbReference type="EMBL" id="JBHSKX010000001">
    <property type="protein sequence ID" value="MFC5366613.1"/>
    <property type="molecule type" value="Genomic_DNA"/>
</dbReference>
<proteinExistence type="inferred from homology"/>
<evidence type="ECO:0000256" key="5">
    <source>
        <dbReference type="ARBA" id="ARBA00022898"/>
    </source>
</evidence>
<keyword evidence="8" id="KW-1185">Reference proteome</keyword>
<dbReference type="InterPro" id="IPR000192">
    <property type="entry name" value="Aminotrans_V_dom"/>
</dbReference>
<evidence type="ECO:0000256" key="4">
    <source>
        <dbReference type="ARBA" id="ARBA00022679"/>
    </source>
</evidence>
<feature type="domain" description="Aminotransferase class V" evidence="6">
    <location>
        <begin position="57"/>
        <end position="327"/>
    </location>
</feature>
<dbReference type="GO" id="GO:0008483">
    <property type="term" value="F:transaminase activity"/>
    <property type="evidence" value="ECO:0007669"/>
    <property type="project" value="UniProtKB-KW"/>
</dbReference>
<keyword evidence="5" id="KW-0663">Pyridoxal phosphate</keyword>
<accession>A0ABD5R9B8</accession>
<gene>
    <name evidence="7" type="ORF">ACFPJ5_06650</name>
</gene>
<dbReference type="PANTHER" id="PTHR21152:SF24">
    <property type="entry name" value="ALANINE--GLYOXYLATE AMINOTRANSFERASE 1"/>
    <property type="match status" value="1"/>
</dbReference>
<comment type="similarity">
    <text evidence="2">Belongs to the class-V pyridoxal-phosphate-dependent aminotransferase family.</text>
</comment>
<dbReference type="Gene3D" id="3.90.1150.10">
    <property type="entry name" value="Aspartate Aminotransferase, domain 1"/>
    <property type="match status" value="1"/>
</dbReference>
<keyword evidence="3 7" id="KW-0032">Aminotransferase</keyword>
<evidence type="ECO:0000256" key="1">
    <source>
        <dbReference type="ARBA" id="ARBA00001933"/>
    </source>
</evidence>
<dbReference type="Gene3D" id="3.40.640.10">
    <property type="entry name" value="Type I PLP-dependent aspartate aminotransferase-like (Major domain)"/>
    <property type="match status" value="1"/>
</dbReference>
<keyword evidence="4" id="KW-0808">Transferase</keyword>
<sequence>MLLTPGPTEVPDRVREAMAREPINPDVDPAFVELYESVCEKLARVYGADESGATATDHDVVVLGGEGILGLEAAVESVVAPGDDVLCVANGVYGEGFADFVSGVGGNPVVAAVDHDDPLPVEEVADLLASDDYDFEVATLVHCETPTGVLNDLDPILDLLDEHDVLSIVDAVSSLGGTPVPTDRIDLCLGASQKCLSSPAGLTTVAVSDRAWDRIEAVDPDSYYTNLLPWRSVVEDEWFPYTHLVSNVYGLDESLDVVLEEGVESVFARHADAAAHCRARGAELGLSVVPGEDSRSSPTVTAFEVPGRADELQTRLAEEHDVTLATGLGDGADDVLRVGHMGYGAEVEKVDRAMDALEAVL</sequence>
<dbReference type="AlphaFoldDB" id="A0ABD5R9B8"/>
<evidence type="ECO:0000256" key="2">
    <source>
        <dbReference type="ARBA" id="ARBA00009236"/>
    </source>
</evidence>
<dbReference type="Pfam" id="PF00266">
    <property type="entry name" value="Aminotran_5"/>
    <property type="match status" value="1"/>
</dbReference>
<evidence type="ECO:0000313" key="8">
    <source>
        <dbReference type="Proteomes" id="UP001596201"/>
    </source>
</evidence>
<comment type="cofactor">
    <cofactor evidence="1">
        <name>pyridoxal 5'-phosphate</name>
        <dbReference type="ChEBI" id="CHEBI:597326"/>
    </cofactor>
</comment>
<organism evidence="7 8">
    <name type="scientific">Salinirubrum litoreum</name>
    <dbReference type="NCBI Taxonomy" id="1126234"/>
    <lineage>
        <taxon>Archaea</taxon>
        <taxon>Methanobacteriati</taxon>
        <taxon>Methanobacteriota</taxon>
        <taxon>Stenosarchaea group</taxon>
        <taxon>Halobacteria</taxon>
        <taxon>Halobacteriales</taxon>
        <taxon>Haloferacaceae</taxon>
        <taxon>Salinirubrum</taxon>
    </lineage>
</organism>
<dbReference type="InterPro" id="IPR024169">
    <property type="entry name" value="SP_NH2Trfase/AEP_transaminase"/>
</dbReference>
<dbReference type="Proteomes" id="UP001596201">
    <property type="component" value="Unassembled WGS sequence"/>
</dbReference>
<name>A0ABD5R9B8_9EURY</name>
<dbReference type="SUPFAM" id="SSF53383">
    <property type="entry name" value="PLP-dependent transferases"/>
    <property type="match status" value="1"/>
</dbReference>
<reference evidence="7 8" key="1">
    <citation type="journal article" date="2019" name="Int. J. Syst. Evol. Microbiol.">
        <title>The Global Catalogue of Microorganisms (GCM) 10K type strain sequencing project: providing services to taxonomists for standard genome sequencing and annotation.</title>
        <authorList>
            <consortium name="The Broad Institute Genomics Platform"/>
            <consortium name="The Broad Institute Genome Sequencing Center for Infectious Disease"/>
            <person name="Wu L."/>
            <person name="Ma J."/>
        </authorList>
    </citation>
    <scope>NUCLEOTIDE SEQUENCE [LARGE SCALE GENOMIC DNA]</scope>
    <source>
        <strain evidence="7 8">CGMCC 1.12237</strain>
    </source>
</reference>
<protein>
    <submittedName>
        <fullName evidence="7">Pyridoxal-phosphate-dependent aminotransferase family protein</fullName>
    </submittedName>
</protein>
<evidence type="ECO:0000313" key="7">
    <source>
        <dbReference type="EMBL" id="MFC5366613.1"/>
    </source>
</evidence>
<dbReference type="PIRSF" id="PIRSF000524">
    <property type="entry name" value="SPT"/>
    <property type="match status" value="1"/>
</dbReference>
<dbReference type="PANTHER" id="PTHR21152">
    <property type="entry name" value="AMINOTRANSFERASE CLASS V"/>
    <property type="match status" value="1"/>
</dbReference>
<dbReference type="InterPro" id="IPR015424">
    <property type="entry name" value="PyrdxlP-dep_Trfase"/>
</dbReference>
<comment type="caution">
    <text evidence="7">The sequence shown here is derived from an EMBL/GenBank/DDBJ whole genome shotgun (WGS) entry which is preliminary data.</text>
</comment>
<dbReference type="InterPro" id="IPR015421">
    <property type="entry name" value="PyrdxlP-dep_Trfase_major"/>
</dbReference>